<comment type="caution">
    <text evidence="2">The sequence shown here is derived from an EMBL/GenBank/DDBJ whole genome shotgun (WGS) entry which is preliminary data.</text>
</comment>
<feature type="domain" description="FAD-binding" evidence="1">
    <location>
        <begin position="4"/>
        <end position="174"/>
    </location>
</feature>
<organism evidence="2 3">
    <name type="scientific">Polaribacter butkevichii</name>
    <dbReference type="NCBI Taxonomy" id="218490"/>
    <lineage>
        <taxon>Bacteria</taxon>
        <taxon>Pseudomonadati</taxon>
        <taxon>Bacteroidota</taxon>
        <taxon>Flavobacteriia</taxon>
        <taxon>Flavobacteriales</taxon>
        <taxon>Flavobacteriaceae</taxon>
    </lineage>
</organism>
<dbReference type="RefSeq" id="WP_105047466.1">
    <property type="nucleotide sequence ID" value="NZ_CP150661.1"/>
</dbReference>
<reference evidence="2 3" key="1">
    <citation type="submission" date="2016-12" db="EMBL/GenBank/DDBJ databases">
        <title>Trade-off between light-utilization and light-protection in marine flavobacteria.</title>
        <authorList>
            <person name="Kumagai Y."/>
            <person name="Yoshizawa S."/>
            <person name="Kogure K."/>
            <person name="Iwasaki W."/>
        </authorList>
    </citation>
    <scope>NUCLEOTIDE SEQUENCE [LARGE SCALE GENOMIC DNA]</scope>
    <source>
        <strain evidence="2 3">KCTC 12100</strain>
    </source>
</reference>
<proteinExistence type="predicted"/>
<dbReference type="EMBL" id="MSCK01000001">
    <property type="protein sequence ID" value="PQJ71808.1"/>
    <property type="molecule type" value="Genomic_DNA"/>
</dbReference>
<dbReference type="InterPro" id="IPR011777">
    <property type="entry name" value="Geranylgeranyl_Rdtase_fam"/>
</dbReference>
<dbReference type="InterPro" id="IPR050407">
    <property type="entry name" value="Geranylgeranyl_reductase"/>
</dbReference>
<dbReference type="InterPro" id="IPR002938">
    <property type="entry name" value="FAD-bd"/>
</dbReference>
<dbReference type="OrthoDB" id="9806565at2"/>
<evidence type="ECO:0000313" key="3">
    <source>
        <dbReference type="Proteomes" id="UP000247345"/>
    </source>
</evidence>
<sequence>MIFDVAIIGSGPAGASAAFKLAEKGISTVIIEKETLPRYKTCGGAFGLAGRKIMPFDITEVVEKECFNIDVFFDKIDKKFTIQKDEPIITMVMRADFDNFIVKKAQELGVTLLENHKLTDITFKDDIILHTSKGEIKTKFVIAADGALGKTAKFAGWKETRLLIPALEYEVEVNDDDFKRLSKTVRLDFDAIPMGYGWCFPKKNHLSIGVGALRKVKVDFKQCYRDYLVNTLKVTEIISEEMHGFQVPVSLRKDGFVRNNVFLVGDAAGFADPLSAEGITNAILSGNMAAESIIESKLNGELAENLYNEKLEEHLLPALRSAFKLSKLFYENGTMRNLLIKKYGERICEKMIQIMMGESTYPTDIMKTIKRKLKNAIFS</sequence>
<dbReference type="AlphaFoldDB" id="A0A2P6CAE3"/>
<keyword evidence="3" id="KW-1185">Reference proteome</keyword>
<dbReference type="InterPro" id="IPR036188">
    <property type="entry name" value="FAD/NAD-bd_sf"/>
</dbReference>
<dbReference type="GO" id="GO:0016628">
    <property type="term" value="F:oxidoreductase activity, acting on the CH-CH group of donors, NAD or NADP as acceptor"/>
    <property type="evidence" value="ECO:0007669"/>
    <property type="project" value="InterPro"/>
</dbReference>
<gene>
    <name evidence="2" type="ORF">BTO14_00425</name>
</gene>
<dbReference type="Gene3D" id="3.50.50.60">
    <property type="entry name" value="FAD/NAD(P)-binding domain"/>
    <property type="match status" value="1"/>
</dbReference>
<dbReference type="PANTHER" id="PTHR42685:SF22">
    <property type="entry name" value="CONDITIONED MEDIUM FACTOR RECEPTOR 1"/>
    <property type="match status" value="1"/>
</dbReference>
<evidence type="ECO:0000259" key="1">
    <source>
        <dbReference type="Pfam" id="PF01494"/>
    </source>
</evidence>
<dbReference type="PRINTS" id="PR00420">
    <property type="entry name" value="RNGMNOXGNASE"/>
</dbReference>
<dbReference type="Pfam" id="PF01494">
    <property type="entry name" value="FAD_binding_3"/>
    <property type="match status" value="1"/>
</dbReference>
<dbReference type="NCBIfam" id="TIGR02032">
    <property type="entry name" value="GG-red-SF"/>
    <property type="match status" value="1"/>
</dbReference>
<dbReference type="SUPFAM" id="SSF51905">
    <property type="entry name" value="FAD/NAD(P)-binding domain"/>
    <property type="match status" value="1"/>
</dbReference>
<dbReference type="PANTHER" id="PTHR42685">
    <property type="entry name" value="GERANYLGERANYL DIPHOSPHATE REDUCTASE"/>
    <property type="match status" value="1"/>
</dbReference>
<evidence type="ECO:0000313" key="2">
    <source>
        <dbReference type="EMBL" id="PQJ71808.1"/>
    </source>
</evidence>
<dbReference type="Proteomes" id="UP000247345">
    <property type="component" value="Unassembled WGS sequence"/>
</dbReference>
<name>A0A2P6CAE3_9FLAO</name>
<dbReference type="GO" id="GO:0071949">
    <property type="term" value="F:FAD binding"/>
    <property type="evidence" value="ECO:0007669"/>
    <property type="project" value="InterPro"/>
</dbReference>
<protein>
    <submittedName>
        <fullName evidence="2">Geranylgeranyl reductase</fullName>
    </submittedName>
</protein>
<accession>A0A2P6CAE3</accession>